<keyword evidence="3" id="KW-1003">Cell membrane</keyword>
<dbReference type="InterPro" id="IPR032816">
    <property type="entry name" value="VTT_dom"/>
</dbReference>
<evidence type="ECO:0000256" key="6">
    <source>
        <dbReference type="ARBA" id="ARBA00023136"/>
    </source>
</evidence>
<dbReference type="EMBL" id="JARWAL010000002">
    <property type="protein sequence ID" value="MDR5891866.1"/>
    <property type="molecule type" value="Genomic_DNA"/>
</dbReference>
<dbReference type="Gene3D" id="1.20.144.10">
    <property type="entry name" value="Phosphatidic acid phosphatase type 2/haloperoxidase"/>
    <property type="match status" value="1"/>
</dbReference>
<protein>
    <submittedName>
        <fullName evidence="9">Bifunctional DedA family/phosphatase PAP2 family protein</fullName>
    </submittedName>
</protein>
<evidence type="ECO:0000313" key="9">
    <source>
        <dbReference type="EMBL" id="MDR5891866.1"/>
    </source>
</evidence>
<feature type="transmembrane region" description="Helical" evidence="7">
    <location>
        <begin position="391"/>
        <end position="411"/>
    </location>
</feature>
<evidence type="ECO:0000256" key="1">
    <source>
        <dbReference type="ARBA" id="ARBA00004651"/>
    </source>
</evidence>
<dbReference type="InterPro" id="IPR032818">
    <property type="entry name" value="DedA-like"/>
</dbReference>
<feature type="transmembrane region" description="Helical" evidence="7">
    <location>
        <begin position="178"/>
        <end position="198"/>
    </location>
</feature>
<dbReference type="SUPFAM" id="SSF48317">
    <property type="entry name" value="Acid phosphatase/Vanadium-dependent haloperoxidase"/>
    <property type="match status" value="1"/>
</dbReference>
<accession>A0ABU1GIM3</accession>
<dbReference type="Proteomes" id="UP001252270">
    <property type="component" value="Unassembled WGS sequence"/>
</dbReference>
<keyword evidence="6 7" id="KW-0472">Membrane</keyword>
<gene>
    <name evidence="9" type="ORF">QC820_03495</name>
</gene>
<feature type="transmembrane region" description="Helical" evidence="7">
    <location>
        <begin position="16"/>
        <end position="43"/>
    </location>
</feature>
<feature type="transmembrane region" description="Helical" evidence="7">
    <location>
        <begin position="140"/>
        <end position="158"/>
    </location>
</feature>
<comment type="subcellular location">
    <subcellularLocation>
        <location evidence="1">Cell membrane</location>
        <topology evidence="1">Multi-pass membrane protein</topology>
    </subcellularLocation>
</comment>
<evidence type="ECO:0000313" key="10">
    <source>
        <dbReference type="Proteomes" id="UP001252270"/>
    </source>
</evidence>
<sequence length="469" mass="50887">MNLADALYQLTPSPTLLLLIIAAIALVESLALIGLLVPGVVLITAAASLAGHQELALPAIMLAAFVGAVVGDWISFWLGYTQHARVTRLWPLSRHPEWIARGARFFQRYGTLSVFFGRFVGPVRPVVPLIAGMLRMSPRAFSWANLASALLWAPAYVLPGYLLGRTWQQLFDVPPEMQAALVALAILLVTLAVVFSWLRQQVSRSGRLYRLLALGARRHPVMRRLWLAGSATGRGELPLASWLLLVLALGGVSGWTLLIMQQGASGPLPMDATLHDLFASLTAPWLQALGQTLARVGDTYGVVALVLPWGIWLLWRRRLDAFLHIGGGLGLIALLNTWGKAFFDRPRPGTPDYLTGSMAYPSAHSSTAVVLAGLAAAFIARELPHHQRHWVYWGAILFAVPMALSRLVIGVHWFSDLVGGALLGLVVCALVQLAWQARPRAPLAPCPAWWLGGASLVLVAARIAWLPPV</sequence>
<keyword evidence="10" id="KW-1185">Reference proteome</keyword>
<feature type="transmembrane region" description="Helical" evidence="7">
    <location>
        <begin position="299"/>
        <end position="315"/>
    </location>
</feature>
<dbReference type="CDD" id="cd03392">
    <property type="entry name" value="PAP2_like_2"/>
    <property type="match status" value="1"/>
</dbReference>
<comment type="similarity">
    <text evidence="2">Belongs to the DedA family.</text>
</comment>
<feature type="transmembrane region" description="Helical" evidence="7">
    <location>
        <begin position="239"/>
        <end position="260"/>
    </location>
</feature>
<dbReference type="InterPro" id="IPR036938">
    <property type="entry name" value="PAP2/HPO_sf"/>
</dbReference>
<evidence type="ECO:0000256" key="2">
    <source>
        <dbReference type="ARBA" id="ARBA00010792"/>
    </source>
</evidence>
<feature type="transmembrane region" description="Helical" evidence="7">
    <location>
        <begin position="417"/>
        <end position="435"/>
    </location>
</feature>
<feature type="transmembrane region" description="Helical" evidence="7">
    <location>
        <begin position="322"/>
        <end position="339"/>
    </location>
</feature>
<evidence type="ECO:0000256" key="3">
    <source>
        <dbReference type="ARBA" id="ARBA00022475"/>
    </source>
</evidence>
<feature type="transmembrane region" description="Helical" evidence="7">
    <location>
        <begin position="359"/>
        <end position="379"/>
    </location>
</feature>
<dbReference type="Pfam" id="PF01569">
    <property type="entry name" value="PAP2"/>
    <property type="match status" value="1"/>
</dbReference>
<evidence type="ECO:0000256" key="4">
    <source>
        <dbReference type="ARBA" id="ARBA00022692"/>
    </source>
</evidence>
<dbReference type="SMART" id="SM00014">
    <property type="entry name" value="acidPPc"/>
    <property type="match status" value="1"/>
</dbReference>
<dbReference type="RefSeq" id="WP_309635783.1">
    <property type="nucleotide sequence ID" value="NZ_JARWAL010000002.1"/>
</dbReference>
<dbReference type="Pfam" id="PF09335">
    <property type="entry name" value="VTT_dom"/>
    <property type="match status" value="1"/>
</dbReference>
<keyword evidence="4 7" id="KW-0812">Transmembrane</keyword>
<dbReference type="PANTHER" id="PTHR30353">
    <property type="entry name" value="INNER MEMBRANE PROTEIN DEDA-RELATED"/>
    <property type="match status" value="1"/>
</dbReference>
<keyword evidence="5 7" id="KW-1133">Transmembrane helix</keyword>
<dbReference type="PANTHER" id="PTHR30353:SF15">
    <property type="entry name" value="INNER MEMBRANE PROTEIN YABI"/>
    <property type="match status" value="1"/>
</dbReference>
<name>A0ABU1GIM3_9GAMM</name>
<feature type="transmembrane region" description="Helical" evidence="7">
    <location>
        <begin position="55"/>
        <end position="78"/>
    </location>
</feature>
<evidence type="ECO:0000256" key="7">
    <source>
        <dbReference type="SAM" id="Phobius"/>
    </source>
</evidence>
<proteinExistence type="inferred from homology"/>
<dbReference type="InterPro" id="IPR000326">
    <property type="entry name" value="PAP2/HPO"/>
</dbReference>
<evidence type="ECO:0000259" key="8">
    <source>
        <dbReference type="SMART" id="SM00014"/>
    </source>
</evidence>
<feature type="domain" description="Phosphatidic acid phosphatase type 2/haloperoxidase" evidence="8">
    <location>
        <begin position="321"/>
        <end position="432"/>
    </location>
</feature>
<reference evidence="9 10" key="1">
    <citation type="submission" date="2023-04" db="EMBL/GenBank/DDBJ databases">
        <title>A long-awaited taxogenomic arrangement of the family Halomonadaceae.</title>
        <authorList>
            <person name="De La Haba R."/>
            <person name="Chuvochina M."/>
            <person name="Wittouck S."/>
            <person name="Arahal D.R."/>
            <person name="Sanchez-Porro C."/>
            <person name="Hugenholtz P."/>
            <person name="Ventosa A."/>
        </authorList>
    </citation>
    <scope>NUCLEOTIDE SEQUENCE [LARGE SCALE GENOMIC DNA]</scope>
    <source>
        <strain evidence="9 10">DSM 17332</strain>
    </source>
</reference>
<comment type="caution">
    <text evidence="9">The sequence shown here is derived from an EMBL/GenBank/DDBJ whole genome shotgun (WGS) entry which is preliminary data.</text>
</comment>
<evidence type="ECO:0000256" key="5">
    <source>
        <dbReference type="ARBA" id="ARBA00022989"/>
    </source>
</evidence>
<feature type="transmembrane region" description="Helical" evidence="7">
    <location>
        <begin position="447"/>
        <end position="465"/>
    </location>
</feature>
<organism evidence="9 10">
    <name type="scientific">Halomonas mongoliensis</name>
    <dbReference type="NCBI Taxonomy" id="321265"/>
    <lineage>
        <taxon>Bacteria</taxon>
        <taxon>Pseudomonadati</taxon>
        <taxon>Pseudomonadota</taxon>
        <taxon>Gammaproteobacteria</taxon>
        <taxon>Oceanospirillales</taxon>
        <taxon>Halomonadaceae</taxon>
        <taxon>Halomonas</taxon>
    </lineage>
</organism>